<sequence>EHFQNIPETHKKINGHAFLKTNKEDFERYGLKAGLATTG</sequence>
<name>A0A9N9DTB3_9GLOM</name>
<proteinExistence type="predicted"/>
<evidence type="ECO:0000313" key="2">
    <source>
        <dbReference type="Proteomes" id="UP000789570"/>
    </source>
</evidence>
<reference evidence="1" key="1">
    <citation type="submission" date="2021-06" db="EMBL/GenBank/DDBJ databases">
        <authorList>
            <person name="Kallberg Y."/>
            <person name="Tangrot J."/>
            <person name="Rosling A."/>
        </authorList>
    </citation>
    <scope>NUCLEOTIDE SEQUENCE</scope>
    <source>
        <strain evidence="1">UK204</strain>
    </source>
</reference>
<feature type="non-terminal residue" evidence="1">
    <location>
        <position position="1"/>
    </location>
</feature>
<evidence type="ECO:0000313" key="1">
    <source>
        <dbReference type="EMBL" id="CAG8652185.1"/>
    </source>
</evidence>
<keyword evidence="2" id="KW-1185">Reference proteome</keyword>
<comment type="caution">
    <text evidence="1">The sequence shown here is derived from an EMBL/GenBank/DDBJ whole genome shotgun (WGS) entry which is preliminary data.</text>
</comment>
<protein>
    <submittedName>
        <fullName evidence="1">5821_t:CDS:1</fullName>
    </submittedName>
</protein>
<dbReference type="Proteomes" id="UP000789570">
    <property type="component" value="Unassembled WGS sequence"/>
</dbReference>
<gene>
    <name evidence="1" type="ORF">FCALED_LOCUS11126</name>
</gene>
<organism evidence="1 2">
    <name type="scientific">Funneliformis caledonium</name>
    <dbReference type="NCBI Taxonomy" id="1117310"/>
    <lineage>
        <taxon>Eukaryota</taxon>
        <taxon>Fungi</taxon>
        <taxon>Fungi incertae sedis</taxon>
        <taxon>Mucoromycota</taxon>
        <taxon>Glomeromycotina</taxon>
        <taxon>Glomeromycetes</taxon>
        <taxon>Glomerales</taxon>
        <taxon>Glomeraceae</taxon>
        <taxon>Funneliformis</taxon>
    </lineage>
</organism>
<dbReference type="EMBL" id="CAJVPQ010004472">
    <property type="protein sequence ID" value="CAG8652185.1"/>
    <property type="molecule type" value="Genomic_DNA"/>
</dbReference>
<accession>A0A9N9DTB3</accession>
<dbReference type="AlphaFoldDB" id="A0A9N9DTB3"/>